<feature type="non-terminal residue" evidence="1">
    <location>
        <position position="63"/>
    </location>
</feature>
<sequence>VAVHKPSKMHIISKTSRAELVQDDMILKFRAIHLDVDESKSTEFWPKEFWPPLSTNLDPLNYY</sequence>
<reference evidence="2" key="1">
    <citation type="submission" date="2021-01" db="EMBL/GenBank/DDBJ databases">
        <title>Caligus Genome Assembly.</title>
        <authorList>
            <person name="Gallardo-Escarate C."/>
        </authorList>
    </citation>
    <scope>NUCLEOTIDE SEQUENCE [LARGE SCALE GENOMIC DNA]</scope>
</reference>
<protein>
    <submittedName>
        <fullName evidence="1">Uncharacterized protein</fullName>
    </submittedName>
</protein>
<gene>
    <name evidence="1" type="ORF">FKW44_009980</name>
</gene>
<dbReference type="EMBL" id="CP045895">
    <property type="protein sequence ID" value="QQP49344.1"/>
    <property type="molecule type" value="Genomic_DNA"/>
</dbReference>
<dbReference type="Proteomes" id="UP000595437">
    <property type="component" value="Chromosome 6"/>
</dbReference>
<organism evidence="1 2">
    <name type="scientific">Caligus rogercresseyi</name>
    <name type="common">Sea louse</name>
    <dbReference type="NCBI Taxonomy" id="217165"/>
    <lineage>
        <taxon>Eukaryota</taxon>
        <taxon>Metazoa</taxon>
        <taxon>Ecdysozoa</taxon>
        <taxon>Arthropoda</taxon>
        <taxon>Crustacea</taxon>
        <taxon>Multicrustacea</taxon>
        <taxon>Hexanauplia</taxon>
        <taxon>Copepoda</taxon>
        <taxon>Siphonostomatoida</taxon>
        <taxon>Caligidae</taxon>
        <taxon>Caligus</taxon>
    </lineage>
</organism>
<keyword evidence="2" id="KW-1185">Reference proteome</keyword>
<evidence type="ECO:0000313" key="1">
    <source>
        <dbReference type="EMBL" id="QQP49344.1"/>
    </source>
</evidence>
<dbReference type="AlphaFoldDB" id="A0A7T8K7U9"/>
<accession>A0A7T8K7U9</accession>
<proteinExistence type="predicted"/>
<evidence type="ECO:0000313" key="2">
    <source>
        <dbReference type="Proteomes" id="UP000595437"/>
    </source>
</evidence>
<feature type="non-terminal residue" evidence="1">
    <location>
        <position position="1"/>
    </location>
</feature>
<name>A0A7T8K7U9_CALRO</name>